<sequence>MNELSTDGKPSLIGFYYSWNFDDNESDQSDSRACLGLGDFAIFNFMLLLILPPLSSMRTKVYITIGHIIAVQIGQELTNQVEWMHNQWVQPGVPLPVIVVSFYAILLNTFIEY</sequence>
<dbReference type="Proteomes" id="UP000676336">
    <property type="component" value="Unassembled WGS sequence"/>
</dbReference>
<dbReference type="Proteomes" id="UP000663887">
    <property type="component" value="Unassembled WGS sequence"/>
</dbReference>
<dbReference type="Proteomes" id="UP000663855">
    <property type="component" value="Unassembled WGS sequence"/>
</dbReference>
<evidence type="ECO:0000313" key="3">
    <source>
        <dbReference type="EMBL" id="CAF1948042.1"/>
    </source>
</evidence>
<keyword evidence="1" id="KW-0812">Transmembrane</keyword>
<dbReference type="EMBL" id="CAJNOV010001651">
    <property type="protein sequence ID" value="CAF1072782.1"/>
    <property type="molecule type" value="Genomic_DNA"/>
</dbReference>
<feature type="transmembrane region" description="Helical" evidence="1">
    <location>
        <begin position="93"/>
        <end position="111"/>
    </location>
</feature>
<evidence type="ECO:0000256" key="1">
    <source>
        <dbReference type="SAM" id="Phobius"/>
    </source>
</evidence>
<gene>
    <name evidence="7" type="ORF">BYL167_LOCUS12204</name>
    <name evidence="2" type="ORF">CJN711_LOCUS5804</name>
    <name evidence="4" type="ORF">MBJ925_LOCUS29548</name>
    <name evidence="8" type="ORF">OVN521_LOCUS29372</name>
    <name evidence="6" type="ORF">SMN809_LOCUS9816</name>
    <name evidence="9" type="ORF">UXM345_LOCUS31819</name>
    <name evidence="3" type="ORF">WKI299_LOCUS2267</name>
    <name evidence="5" type="ORF">XDN619_LOCUS36141</name>
</gene>
<keyword evidence="1" id="KW-1133">Transmembrane helix</keyword>
<dbReference type="EMBL" id="CAJNRF010000207">
    <property type="protein sequence ID" value="CAF1948042.1"/>
    <property type="molecule type" value="Genomic_DNA"/>
</dbReference>
<evidence type="ECO:0000313" key="4">
    <source>
        <dbReference type="EMBL" id="CAF2141171.1"/>
    </source>
</evidence>
<evidence type="ECO:0000313" key="5">
    <source>
        <dbReference type="EMBL" id="CAF2261042.1"/>
    </source>
</evidence>
<dbReference type="Proteomes" id="UP000663824">
    <property type="component" value="Unassembled WGS sequence"/>
</dbReference>
<dbReference type="EMBL" id="CAJOBH010003976">
    <property type="protein sequence ID" value="CAF3973323.1"/>
    <property type="molecule type" value="Genomic_DNA"/>
</dbReference>
<evidence type="ECO:0000313" key="9">
    <source>
        <dbReference type="EMBL" id="CAF4271215.1"/>
    </source>
</evidence>
<organism evidence="3 10">
    <name type="scientific">Rotaria magnacalcarata</name>
    <dbReference type="NCBI Taxonomy" id="392030"/>
    <lineage>
        <taxon>Eukaryota</taxon>
        <taxon>Metazoa</taxon>
        <taxon>Spiralia</taxon>
        <taxon>Gnathifera</taxon>
        <taxon>Rotifera</taxon>
        <taxon>Eurotatoria</taxon>
        <taxon>Bdelloidea</taxon>
        <taxon>Philodinida</taxon>
        <taxon>Philodinidae</taxon>
        <taxon>Rotaria</taxon>
    </lineage>
</organism>
<dbReference type="EMBL" id="CAJOBI010003246">
    <property type="protein sequence ID" value="CAF3961494.1"/>
    <property type="molecule type" value="Genomic_DNA"/>
</dbReference>
<protein>
    <submittedName>
        <fullName evidence="3">Uncharacterized protein</fullName>
    </submittedName>
</protein>
<dbReference type="EMBL" id="CAJNRE010015808">
    <property type="protein sequence ID" value="CAF2141171.1"/>
    <property type="molecule type" value="Genomic_DNA"/>
</dbReference>
<evidence type="ECO:0000313" key="11">
    <source>
        <dbReference type="Proteomes" id="UP000663866"/>
    </source>
</evidence>
<proteinExistence type="predicted"/>
<dbReference type="Proteomes" id="UP000663856">
    <property type="component" value="Unassembled WGS sequence"/>
</dbReference>
<keyword evidence="11" id="KW-1185">Reference proteome</keyword>
<reference evidence="3" key="1">
    <citation type="submission" date="2021-02" db="EMBL/GenBank/DDBJ databases">
        <authorList>
            <person name="Nowell W R."/>
        </authorList>
    </citation>
    <scope>NUCLEOTIDE SEQUENCE</scope>
</reference>
<evidence type="ECO:0000313" key="7">
    <source>
        <dbReference type="EMBL" id="CAF3973323.1"/>
    </source>
</evidence>
<keyword evidence="1" id="KW-0472">Membrane</keyword>
<comment type="caution">
    <text evidence="3">The sequence shown here is derived from an EMBL/GenBank/DDBJ whole genome shotgun (WGS) entry which is preliminary data.</text>
</comment>
<dbReference type="EMBL" id="CAJNRG010018641">
    <property type="protein sequence ID" value="CAF2261042.1"/>
    <property type="molecule type" value="Genomic_DNA"/>
</dbReference>
<dbReference type="AlphaFoldDB" id="A0A816LE44"/>
<evidence type="ECO:0000313" key="2">
    <source>
        <dbReference type="EMBL" id="CAF1072782.1"/>
    </source>
</evidence>
<dbReference type="EMBL" id="CAJOBG010009032">
    <property type="protein sequence ID" value="CAF4257457.1"/>
    <property type="molecule type" value="Genomic_DNA"/>
</dbReference>
<dbReference type="Proteomes" id="UP000663842">
    <property type="component" value="Unassembled WGS sequence"/>
</dbReference>
<dbReference type="Proteomes" id="UP000663866">
    <property type="component" value="Unassembled WGS sequence"/>
</dbReference>
<dbReference type="Proteomes" id="UP000681967">
    <property type="component" value="Unassembled WGS sequence"/>
</dbReference>
<evidence type="ECO:0000313" key="8">
    <source>
        <dbReference type="EMBL" id="CAF4257457.1"/>
    </source>
</evidence>
<name>A0A816LE44_9BILA</name>
<evidence type="ECO:0000313" key="10">
    <source>
        <dbReference type="Proteomes" id="UP000663856"/>
    </source>
</evidence>
<accession>A0A816LE44</accession>
<feature type="transmembrane region" description="Helical" evidence="1">
    <location>
        <begin position="33"/>
        <end position="51"/>
    </location>
</feature>
<evidence type="ECO:0000313" key="6">
    <source>
        <dbReference type="EMBL" id="CAF3961494.1"/>
    </source>
</evidence>
<dbReference type="EMBL" id="CAJOBF010009234">
    <property type="protein sequence ID" value="CAF4271215.1"/>
    <property type="molecule type" value="Genomic_DNA"/>
</dbReference>